<dbReference type="InterPro" id="IPR029058">
    <property type="entry name" value="AB_hydrolase_fold"/>
</dbReference>
<keyword evidence="3" id="KW-1185">Reference proteome</keyword>
<evidence type="ECO:0000259" key="1">
    <source>
        <dbReference type="Pfam" id="PF12697"/>
    </source>
</evidence>
<dbReference type="Gene3D" id="3.40.50.1820">
    <property type="entry name" value="alpha/beta hydrolase"/>
    <property type="match status" value="1"/>
</dbReference>
<sequence length="72" mass="7419">MQPVVFLHGIRVSATMWDPVIEHLDRPARAIDLPGHGTRAGEPFSMDEAVSAVAAAIDSLGGNAVVAGLSLG</sequence>
<evidence type="ECO:0000313" key="2">
    <source>
        <dbReference type="EMBL" id="MFD0883908.1"/>
    </source>
</evidence>
<accession>A0ABW3DJ57</accession>
<organism evidence="2 3">
    <name type="scientific">Streptosporangium algeriense</name>
    <dbReference type="NCBI Taxonomy" id="1682748"/>
    <lineage>
        <taxon>Bacteria</taxon>
        <taxon>Bacillati</taxon>
        <taxon>Actinomycetota</taxon>
        <taxon>Actinomycetes</taxon>
        <taxon>Streptosporangiales</taxon>
        <taxon>Streptosporangiaceae</taxon>
        <taxon>Streptosporangium</taxon>
    </lineage>
</organism>
<gene>
    <name evidence="2" type="ORF">ACFQ08_04970</name>
</gene>
<dbReference type="Proteomes" id="UP001597024">
    <property type="component" value="Unassembled WGS sequence"/>
</dbReference>
<keyword evidence="2" id="KW-0378">Hydrolase</keyword>
<dbReference type="SUPFAM" id="SSF53474">
    <property type="entry name" value="alpha/beta-Hydrolases"/>
    <property type="match status" value="1"/>
</dbReference>
<dbReference type="GO" id="GO:0016787">
    <property type="term" value="F:hydrolase activity"/>
    <property type="evidence" value="ECO:0007669"/>
    <property type="project" value="UniProtKB-KW"/>
</dbReference>
<protein>
    <submittedName>
        <fullName evidence="2">Alpha/beta fold hydrolase</fullName>
    </submittedName>
</protein>
<name>A0ABW3DJ57_9ACTN</name>
<dbReference type="InterPro" id="IPR000073">
    <property type="entry name" value="AB_hydrolase_1"/>
</dbReference>
<evidence type="ECO:0000313" key="3">
    <source>
        <dbReference type="Proteomes" id="UP001597024"/>
    </source>
</evidence>
<reference evidence="3" key="1">
    <citation type="journal article" date="2019" name="Int. J. Syst. Evol. Microbiol.">
        <title>The Global Catalogue of Microorganisms (GCM) 10K type strain sequencing project: providing services to taxonomists for standard genome sequencing and annotation.</title>
        <authorList>
            <consortium name="The Broad Institute Genomics Platform"/>
            <consortium name="The Broad Institute Genome Sequencing Center for Infectious Disease"/>
            <person name="Wu L."/>
            <person name="Ma J."/>
        </authorList>
    </citation>
    <scope>NUCLEOTIDE SEQUENCE [LARGE SCALE GENOMIC DNA]</scope>
    <source>
        <strain evidence="3">CCUG 62974</strain>
    </source>
</reference>
<comment type="caution">
    <text evidence="2">The sequence shown here is derived from an EMBL/GenBank/DDBJ whole genome shotgun (WGS) entry which is preliminary data.</text>
</comment>
<proteinExistence type="predicted"/>
<dbReference type="EMBL" id="JBHTHX010000089">
    <property type="protein sequence ID" value="MFD0883908.1"/>
    <property type="molecule type" value="Genomic_DNA"/>
</dbReference>
<feature type="non-terminal residue" evidence="2">
    <location>
        <position position="72"/>
    </location>
</feature>
<dbReference type="Pfam" id="PF12697">
    <property type="entry name" value="Abhydrolase_6"/>
    <property type="match status" value="1"/>
</dbReference>
<feature type="domain" description="AB hydrolase-1" evidence="1">
    <location>
        <begin position="4"/>
        <end position="72"/>
    </location>
</feature>